<feature type="transmembrane region" description="Helical" evidence="1">
    <location>
        <begin position="114"/>
        <end position="133"/>
    </location>
</feature>
<keyword evidence="1" id="KW-0812">Transmembrane</keyword>
<dbReference type="Proteomes" id="UP000017842">
    <property type="component" value="Unassembled WGS sequence"/>
</dbReference>
<organism evidence="2 3">
    <name type="scientific">Methyloglobulus morosus KoM1</name>
    <dbReference type="NCBI Taxonomy" id="1116472"/>
    <lineage>
        <taxon>Bacteria</taxon>
        <taxon>Pseudomonadati</taxon>
        <taxon>Pseudomonadota</taxon>
        <taxon>Gammaproteobacteria</taxon>
        <taxon>Methylococcales</taxon>
        <taxon>Methylococcaceae</taxon>
        <taxon>Methyloglobulus</taxon>
    </lineage>
</organism>
<evidence type="ECO:0000256" key="1">
    <source>
        <dbReference type="SAM" id="Phobius"/>
    </source>
</evidence>
<sequence length="241" mass="26556">MKQHYTKSYSDHQELSQLLPWYVNKTLQGGELKAVEAHLAVCLTCKREQAHLQKLAQAVIQEGSLDSAEQASFTRLKMRLQGQQAGLNLKGSTVSGNVTQLSDGRKQRWVSSAISHPALAMAAAVLLSITLLMPRYAGNDVQLGNSFKTLSDGQQEAVSANEIRVVFADNVDQLQKNTILERIHGQFISNSPTPQGVYTVRLDKDIAAKHLFDVIELLKKDGNVIFAEPAYALLSSMHSEE</sequence>
<accession>V5BXB0</accession>
<keyword evidence="1" id="KW-0472">Membrane</keyword>
<dbReference type="OrthoDB" id="7554380at2"/>
<reference evidence="2 3" key="1">
    <citation type="journal article" date="2013" name="Genome Announc.">
        <title>Draft Genome Sequence of the Methanotrophic Gammaproteobacterium Methyloglobulus morosus DSM 22980 Strain KoM1.</title>
        <authorList>
            <person name="Poehlein A."/>
            <person name="Deutzmann J.S."/>
            <person name="Daniel R."/>
            <person name="Simeonova D.D."/>
        </authorList>
    </citation>
    <scope>NUCLEOTIDE SEQUENCE [LARGE SCALE GENOMIC DNA]</scope>
    <source>
        <strain evidence="2 3">KoM1</strain>
    </source>
</reference>
<dbReference type="EMBL" id="AYLO01000053">
    <property type="protein sequence ID" value="ESS72494.1"/>
    <property type="molecule type" value="Genomic_DNA"/>
</dbReference>
<evidence type="ECO:0008006" key="4">
    <source>
        <dbReference type="Google" id="ProtNLM"/>
    </source>
</evidence>
<protein>
    <recommendedName>
        <fullName evidence="4">Zinc-finger domain-containing protein</fullName>
    </recommendedName>
</protein>
<dbReference type="STRING" id="1116472.MGMO_55c00250"/>
<dbReference type="Gene3D" id="1.10.10.1320">
    <property type="entry name" value="Anti-sigma factor, zinc-finger domain"/>
    <property type="match status" value="1"/>
</dbReference>
<name>V5BXB0_9GAMM</name>
<keyword evidence="3" id="KW-1185">Reference proteome</keyword>
<evidence type="ECO:0000313" key="2">
    <source>
        <dbReference type="EMBL" id="ESS72494.1"/>
    </source>
</evidence>
<gene>
    <name evidence="2" type="ORF">MGMO_55c00250</name>
</gene>
<keyword evidence="1" id="KW-1133">Transmembrane helix</keyword>
<comment type="caution">
    <text evidence="2">The sequence shown here is derived from an EMBL/GenBank/DDBJ whole genome shotgun (WGS) entry which is preliminary data.</text>
</comment>
<evidence type="ECO:0000313" key="3">
    <source>
        <dbReference type="Proteomes" id="UP000017842"/>
    </source>
</evidence>
<dbReference type="InterPro" id="IPR041916">
    <property type="entry name" value="Anti_sigma_zinc_sf"/>
</dbReference>
<proteinExistence type="predicted"/>
<dbReference type="AlphaFoldDB" id="V5BXB0"/>
<dbReference type="RefSeq" id="WP_023494496.1">
    <property type="nucleotide sequence ID" value="NZ_AYLO01000053.1"/>
</dbReference>